<protein>
    <submittedName>
        <fullName evidence="3">DUF349 domain-containing protein</fullName>
    </submittedName>
</protein>
<feature type="compositionally biased region" description="Basic and acidic residues" evidence="2">
    <location>
        <begin position="20"/>
        <end position="35"/>
    </location>
</feature>
<evidence type="ECO:0000256" key="2">
    <source>
        <dbReference type="SAM" id="MobiDB-lite"/>
    </source>
</evidence>
<organism evidence="3 4">
    <name type="scientific">Lutimonas vermicola</name>
    <dbReference type="NCBI Taxonomy" id="414288"/>
    <lineage>
        <taxon>Bacteria</taxon>
        <taxon>Pseudomonadati</taxon>
        <taxon>Bacteroidota</taxon>
        <taxon>Flavobacteriia</taxon>
        <taxon>Flavobacteriales</taxon>
        <taxon>Flavobacteriaceae</taxon>
        <taxon>Lutimonas</taxon>
    </lineage>
</organism>
<reference evidence="3 4" key="1">
    <citation type="submission" date="2024-04" db="EMBL/GenBank/DDBJ databases">
        <title>whole genome sequencing of Lutimonas vermicola strain IMCC1616.</title>
        <authorList>
            <person name="Bae S.S."/>
        </authorList>
    </citation>
    <scope>NUCLEOTIDE SEQUENCE [LARGE SCALE GENOMIC DNA]</scope>
    <source>
        <strain evidence="3 4">IMCC1616</strain>
    </source>
</reference>
<evidence type="ECO:0000313" key="4">
    <source>
        <dbReference type="Proteomes" id="UP001474120"/>
    </source>
</evidence>
<accession>A0ABU9KY49</accession>
<dbReference type="RefSeq" id="WP_342157856.1">
    <property type="nucleotide sequence ID" value="NZ_JBCDNA010000001.1"/>
</dbReference>
<comment type="caution">
    <text evidence="3">The sequence shown here is derived from an EMBL/GenBank/DDBJ whole genome shotgun (WGS) entry which is preliminary data.</text>
</comment>
<keyword evidence="4" id="KW-1185">Reference proteome</keyword>
<feature type="region of interest" description="Disordered" evidence="2">
    <location>
        <begin position="1"/>
        <end position="155"/>
    </location>
</feature>
<dbReference type="InterPro" id="IPR007139">
    <property type="entry name" value="DUF349"/>
</dbReference>
<feature type="coiled-coil region" evidence="1">
    <location>
        <begin position="669"/>
        <end position="723"/>
    </location>
</feature>
<sequence length="732" mass="85869">MLDVNNDKLSSESTSGGASRKNEETPLKSKGKEIVADDNEKEDVVLETEMDGIQEPENIGGESGQKADEIMKSGVVEELEDEIEIESKVEEPVKQEKDKVVETGKENDAENQEDKLAVKEAPEGDSGNDKSSFESGSAGVDEDAKEEALKETVPSKSDVKEIPAFDLAVLSLDGIVQMMQKLLTEFDIKDVRNQLESLKVAFQKKFKALIQEQKEAFVKAGGEVADFSYSEPVKRQFDELLNEYKRKRQEFYKDLERVQKENLELKLSLIDELKNLIDNAEPSSMYKDFKNLQDRWREVGQIPHGKYNDVWRTYHHHVERFYDLLHLNNDFRDLDFKHNFEEKSKLIEKAEALAAEEDVNHAFKELQLLHRMWKEDIGPVAREFREEVWHKFSEATKKIHKRRHAYQDKLDEKFKANVDLKLEVIDKIKAIDIEKNKNHKDWQASIKELEALRDKFFAIGKVPKTKNEEIWQLFREATRDFNAKKNNFYKGIKKDQVENLKKKMTLVEQAESLKDSEEWDIATEVFKKVQAEWKKIGHVPRQDSDKIWKRFKDACNHYFDRLHEKQNVMDKDQSAIIDKKKEFMESLKEQIESGKELTLEFVQKGLDDWRTLGVLPQKVKHLDAKFHKLLDTAYKKLDLDKDEVAFLRFKSSVNAMVDQRNMRKLDSEQLFIRRKIDDITKEIKQLENNISFISNASEDNPLVRNVYNNIEEYKKSLEIWKRKIDYMKKLEY</sequence>
<dbReference type="Proteomes" id="UP001474120">
    <property type="component" value="Unassembled WGS sequence"/>
</dbReference>
<feature type="compositionally biased region" description="Acidic residues" evidence="2">
    <location>
        <begin position="36"/>
        <end position="54"/>
    </location>
</feature>
<dbReference type="Pfam" id="PF03993">
    <property type="entry name" value="DUF349"/>
    <property type="match status" value="5"/>
</dbReference>
<name>A0ABU9KY49_9FLAO</name>
<dbReference type="EMBL" id="JBCDNA010000001">
    <property type="protein sequence ID" value="MEL4454334.1"/>
    <property type="molecule type" value="Genomic_DNA"/>
</dbReference>
<feature type="compositionally biased region" description="Basic and acidic residues" evidence="2">
    <location>
        <begin position="85"/>
        <end position="132"/>
    </location>
</feature>
<keyword evidence="1" id="KW-0175">Coiled coil</keyword>
<evidence type="ECO:0000256" key="1">
    <source>
        <dbReference type="SAM" id="Coils"/>
    </source>
</evidence>
<gene>
    <name evidence="3" type="ORF">AABB81_00390</name>
</gene>
<proteinExistence type="predicted"/>
<feature type="compositionally biased region" description="Basic and acidic residues" evidence="2">
    <location>
        <begin position="1"/>
        <end position="10"/>
    </location>
</feature>
<evidence type="ECO:0000313" key="3">
    <source>
        <dbReference type="EMBL" id="MEL4454334.1"/>
    </source>
</evidence>